<dbReference type="Gene3D" id="2.30.29.30">
    <property type="entry name" value="Pleckstrin-homology domain (PH domain)/Phosphotyrosine-binding domain (PTB)"/>
    <property type="match status" value="1"/>
</dbReference>
<feature type="domain" description="PH" evidence="1">
    <location>
        <begin position="22"/>
        <end position="117"/>
    </location>
</feature>
<gene>
    <name evidence="2" type="ORF">JKP88DRAFT_230679</name>
</gene>
<evidence type="ECO:0000259" key="1">
    <source>
        <dbReference type="PROSITE" id="PS50003"/>
    </source>
</evidence>
<keyword evidence="3" id="KW-1185">Reference proteome</keyword>
<dbReference type="PANTHER" id="PTHR14336">
    <property type="entry name" value="TANDEM PH DOMAIN CONTAINING PROTEIN"/>
    <property type="match status" value="1"/>
</dbReference>
<dbReference type="EMBL" id="JAFCMP010000012">
    <property type="protein sequence ID" value="KAG5192036.1"/>
    <property type="molecule type" value="Genomic_DNA"/>
</dbReference>
<protein>
    <recommendedName>
        <fullName evidence="1">PH domain-containing protein</fullName>
    </recommendedName>
</protein>
<dbReference type="AlphaFoldDB" id="A0A835ZE28"/>
<dbReference type="Proteomes" id="UP000664859">
    <property type="component" value="Unassembled WGS sequence"/>
</dbReference>
<dbReference type="InterPro" id="IPR011993">
    <property type="entry name" value="PH-like_dom_sf"/>
</dbReference>
<accession>A0A835ZE28</accession>
<proteinExistence type="predicted"/>
<reference evidence="2" key="1">
    <citation type="submission" date="2021-02" db="EMBL/GenBank/DDBJ databases">
        <title>First Annotated Genome of the Yellow-green Alga Tribonema minus.</title>
        <authorList>
            <person name="Mahan K.M."/>
        </authorList>
    </citation>
    <scope>NUCLEOTIDE SEQUENCE</scope>
    <source>
        <strain evidence="2">UTEX B ZZ1240</strain>
    </source>
</reference>
<name>A0A835ZE28_9STRA</name>
<organism evidence="2 3">
    <name type="scientific">Tribonema minus</name>
    <dbReference type="NCBI Taxonomy" id="303371"/>
    <lineage>
        <taxon>Eukaryota</taxon>
        <taxon>Sar</taxon>
        <taxon>Stramenopiles</taxon>
        <taxon>Ochrophyta</taxon>
        <taxon>PX clade</taxon>
        <taxon>Xanthophyceae</taxon>
        <taxon>Tribonematales</taxon>
        <taxon>Tribonemataceae</taxon>
        <taxon>Tribonema</taxon>
    </lineage>
</organism>
<dbReference type="PANTHER" id="PTHR14336:SF8">
    <property type="entry name" value="PROTEIN OPY1"/>
    <property type="match status" value="1"/>
</dbReference>
<dbReference type="SUPFAM" id="SSF50729">
    <property type="entry name" value="PH domain-like"/>
    <property type="match status" value="1"/>
</dbReference>
<dbReference type="Pfam" id="PF00169">
    <property type="entry name" value="PH"/>
    <property type="match status" value="1"/>
</dbReference>
<dbReference type="OrthoDB" id="185175at2759"/>
<comment type="caution">
    <text evidence="2">The sequence shown here is derived from an EMBL/GenBank/DDBJ whole genome shotgun (WGS) entry which is preliminary data.</text>
</comment>
<evidence type="ECO:0000313" key="3">
    <source>
        <dbReference type="Proteomes" id="UP000664859"/>
    </source>
</evidence>
<dbReference type="SMART" id="SM00233">
    <property type="entry name" value="PH"/>
    <property type="match status" value="1"/>
</dbReference>
<dbReference type="FunFam" id="2.30.29.30:FF:000286">
    <property type="entry name" value="PH-protein kinase domain containing protein"/>
    <property type="match status" value="1"/>
</dbReference>
<dbReference type="InterPro" id="IPR001849">
    <property type="entry name" value="PH_domain"/>
</dbReference>
<evidence type="ECO:0000313" key="2">
    <source>
        <dbReference type="EMBL" id="KAG5192036.1"/>
    </source>
</evidence>
<dbReference type="PROSITE" id="PS50003">
    <property type="entry name" value="PH_DOMAIN"/>
    <property type="match status" value="1"/>
</dbReference>
<dbReference type="InterPro" id="IPR051707">
    <property type="entry name" value="PI-Interact_SigTrans_Reg"/>
</dbReference>
<sequence length="140" mass="15901">MAHVIRPQYQDPATGILYDCNNPDFTGYLTKQSSWLKDWRRRFFILKGSKLFFAKSEMAAPHGMIDLSSCMTVKSAEQKTHKRNALEVSTQDTTFFMFAGTEKEKDDWIGAIGRAIVQSSSTYQNEEASGDSDSDYEYQG</sequence>